<feature type="region of interest" description="Disordered" evidence="1">
    <location>
        <begin position="1"/>
        <end position="35"/>
    </location>
</feature>
<comment type="caution">
    <text evidence="2">The sequence shown here is derived from an EMBL/GenBank/DDBJ whole genome shotgun (WGS) entry which is preliminary data.</text>
</comment>
<gene>
    <name evidence="2" type="ORF">E2C01_023652</name>
</gene>
<dbReference type="Proteomes" id="UP000324222">
    <property type="component" value="Unassembled WGS sequence"/>
</dbReference>
<evidence type="ECO:0000313" key="2">
    <source>
        <dbReference type="EMBL" id="MPC30389.1"/>
    </source>
</evidence>
<accession>A0A5B7EAE7</accession>
<evidence type="ECO:0000313" key="3">
    <source>
        <dbReference type="Proteomes" id="UP000324222"/>
    </source>
</evidence>
<organism evidence="2 3">
    <name type="scientific">Portunus trituberculatus</name>
    <name type="common">Swimming crab</name>
    <name type="synonym">Neptunus trituberculatus</name>
    <dbReference type="NCBI Taxonomy" id="210409"/>
    <lineage>
        <taxon>Eukaryota</taxon>
        <taxon>Metazoa</taxon>
        <taxon>Ecdysozoa</taxon>
        <taxon>Arthropoda</taxon>
        <taxon>Crustacea</taxon>
        <taxon>Multicrustacea</taxon>
        <taxon>Malacostraca</taxon>
        <taxon>Eumalacostraca</taxon>
        <taxon>Eucarida</taxon>
        <taxon>Decapoda</taxon>
        <taxon>Pleocyemata</taxon>
        <taxon>Brachyura</taxon>
        <taxon>Eubrachyura</taxon>
        <taxon>Portunoidea</taxon>
        <taxon>Portunidae</taxon>
        <taxon>Portuninae</taxon>
        <taxon>Portunus</taxon>
    </lineage>
</organism>
<dbReference type="AlphaFoldDB" id="A0A5B7EAE7"/>
<reference evidence="2 3" key="1">
    <citation type="submission" date="2019-05" db="EMBL/GenBank/DDBJ databases">
        <title>Another draft genome of Portunus trituberculatus and its Hox gene families provides insights of decapod evolution.</title>
        <authorList>
            <person name="Jeong J.-H."/>
            <person name="Song I."/>
            <person name="Kim S."/>
            <person name="Choi T."/>
            <person name="Kim D."/>
            <person name="Ryu S."/>
            <person name="Kim W."/>
        </authorList>
    </citation>
    <scope>NUCLEOTIDE SEQUENCE [LARGE SCALE GENOMIC DNA]</scope>
    <source>
        <tissue evidence="2">Muscle</tissue>
    </source>
</reference>
<evidence type="ECO:0000256" key="1">
    <source>
        <dbReference type="SAM" id="MobiDB-lite"/>
    </source>
</evidence>
<keyword evidence="3" id="KW-1185">Reference proteome</keyword>
<proteinExistence type="predicted"/>
<dbReference type="EMBL" id="VSRR010002245">
    <property type="protein sequence ID" value="MPC30389.1"/>
    <property type="molecule type" value="Genomic_DNA"/>
</dbReference>
<name>A0A5B7EAE7_PORTR</name>
<protein>
    <submittedName>
        <fullName evidence="2">Uncharacterized protein</fullName>
    </submittedName>
</protein>
<sequence length="78" mass="8925">MHLPRTNTLHLKFKNKKRATPNPASASPCGEGTRHVPKSDCYFIDDPKCLDTSLNINFYNIRRLITNFQSVEHHLSST</sequence>